<organism evidence="1 2">
    <name type="scientific">Marinomonas rhizomae</name>
    <dbReference type="NCBI Taxonomy" id="491948"/>
    <lineage>
        <taxon>Bacteria</taxon>
        <taxon>Pseudomonadati</taxon>
        <taxon>Pseudomonadota</taxon>
        <taxon>Gammaproteobacteria</taxon>
        <taxon>Oceanospirillales</taxon>
        <taxon>Oceanospirillaceae</taxon>
        <taxon>Marinomonas</taxon>
    </lineage>
</organism>
<keyword evidence="2" id="KW-1185">Reference proteome</keyword>
<dbReference type="OrthoDB" id="9814831at2"/>
<name>A0A366J683_9GAMM</name>
<dbReference type="InterPro" id="IPR008886">
    <property type="entry name" value="UPF0227/Esterase_YqiA"/>
</dbReference>
<dbReference type="RefSeq" id="WP_113916929.1">
    <property type="nucleotide sequence ID" value="NZ_QNSE01000008.1"/>
</dbReference>
<dbReference type="EMBL" id="QNSE01000008">
    <property type="protein sequence ID" value="RBP82432.1"/>
    <property type="molecule type" value="Genomic_DNA"/>
</dbReference>
<sequence>MTVLLYIHGFNSSEHSHKARVLVEAAQKIGLSDSVISPRLSWQPAKAIKQLEAIIEVNQPQGITLIGSSLGGFYAAYLAEKYGLKAILVNPAVQAPVLLEDFLGPQLNPYTNEEYELTQTHMIELKQLVVAKPTAELYWLMIQEGDEVLDYQEALRAFPKTARLTHEENGDHSFTEFERFSTEILRFAEILTE</sequence>
<dbReference type="InterPro" id="IPR029058">
    <property type="entry name" value="AB_hydrolase_fold"/>
</dbReference>
<evidence type="ECO:0000313" key="2">
    <source>
        <dbReference type="Proteomes" id="UP000252792"/>
    </source>
</evidence>
<comment type="caution">
    <text evidence="1">The sequence shown here is derived from an EMBL/GenBank/DDBJ whole genome shotgun (WGS) entry which is preliminary data.</text>
</comment>
<dbReference type="PANTHER" id="PTHR35602:SF3">
    <property type="entry name" value="ESTERASE YQIA"/>
    <property type="match status" value="1"/>
</dbReference>
<dbReference type="Gene3D" id="3.40.50.1820">
    <property type="entry name" value="alpha/beta hydrolase"/>
    <property type="match status" value="1"/>
</dbReference>
<evidence type="ECO:0008006" key="3">
    <source>
        <dbReference type="Google" id="ProtNLM"/>
    </source>
</evidence>
<gene>
    <name evidence="1" type="ORF">DFP80_10878</name>
</gene>
<proteinExistence type="predicted"/>
<reference evidence="1 2" key="1">
    <citation type="submission" date="2018-06" db="EMBL/GenBank/DDBJ databases">
        <title>Genomic Encyclopedia of Type Strains, Phase III (KMG-III): the genomes of soil and plant-associated and newly described type strains.</title>
        <authorList>
            <person name="Whitman W."/>
        </authorList>
    </citation>
    <scope>NUCLEOTIDE SEQUENCE [LARGE SCALE GENOMIC DNA]</scope>
    <source>
        <strain evidence="1 2">CECT 7377</strain>
    </source>
</reference>
<evidence type="ECO:0000313" key="1">
    <source>
        <dbReference type="EMBL" id="RBP82432.1"/>
    </source>
</evidence>
<dbReference type="Proteomes" id="UP000252792">
    <property type="component" value="Unassembled WGS sequence"/>
</dbReference>
<accession>A0A366J683</accession>
<dbReference type="PANTHER" id="PTHR35602">
    <property type="entry name" value="ESTERASE YQIA-RELATED"/>
    <property type="match status" value="1"/>
</dbReference>
<protein>
    <recommendedName>
        <fullName evidence="3">Esterase</fullName>
    </recommendedName>
</protein>
<dbReference type="AlphaFoldDB" id="A0A366J683"/>
<dbReference type="Pfam" id="PF05728">
    <property type="entry name" value="UPF0227"/>
    <property type="match status" value="1"/>
</dbReference>
<dbReference type="SUPFAM" id="SSF53474">
    <property type="entry name" value="alpha/beta-Hydrolases"/>
    <property type="match status" value="1"/>
</dbReference>